<dbReference type="Proteomes" id="UP001152523">
    <property type="component" value="Unassembled WGS sequence"/>
</dbReference>
<name>A0AAV0G1I4_9ASTE</name>
<dbReference type="Pfam" id="PF13976">
    <property type="entry name" value="gag_pre-integrs"/>
    <property type="match status" value="1"/>
</dbReference>
<dbReference type="EMBL" id="CAMAPF010001033">
    <property type="protein sequence ID" value="CAH9141799.1"/>
    <property type="molecule type" value="Genomic_DNA"/>
</dbReference>
<reference evidence="2" key="1">
    <citation type="submission" date="2022-07" db="EMBL/GenBank/DDBJ databases">
        <authorList>
            <person name="Macas J."/>
            <person name="Novak P."/>
            <person name="Neumann P."/>
        </authorList>
    </citation>
    <scope>NUCLEOTIDE SEQUENCE</scope>
</reference>
<protein>
    <recommendedName>
        <fullName evidence="1">GAG-pre-integrase domain-containing protein</fullName>
    </recommendedName>
</protein>
<dbReference type="PANTHER" id="PTHR42648">
    <property type="entry name" value="TRANSPOSASE, PUTATIVE-RELATED"/>
    <property type="match status" value="1"/>
</dbReference>
<keyword evidence="3" id="KW-1185">Reference proteome</keyword>
<proteinExistence type="predicted"/>
<dbReference type="AlphaFoldDB" id="A0AAV0G1I4"/>
<dbReference type="PANTHER" id="PTHR42648:SF31">
    <property type="entry name" value="RNA-DIRECTED DNA POLYMERASE"/>
    <property type="match status" value="1"/>
</dbReference>
<feature type="non-terminal residue" evidence="2">
    <location>
        <position position="138"/>
    </location>
</feature>
<evidence type="ECO:0000313" key="3">
    <source>
        <dbReference type="Proteomes" id="UP001152523"/>
    </source>
</evidence>
<feature type="domain" description="GAG-pre-integrase" evidence="1">
    <location>
        <begin position="32"/>
        <end position="95"/>
    </location>
</feature>
<dbReference type="InterPro" id="IPR039537">
    <property type="entry name" value="Retrotran_Ty1/copia-like"/>
</dbReference>
<dbReference type="InterPro" id="IPR025724">
    <property type="entry name" value="GAG-pre-integrase_dom"/>
</dbReference>
<gene>
    <name evidence="2" type="ORF">CEPIT_LOCUS39409</name>
</gene>
<evidence type="ECO:0000313" key="2">
    <source>
        <dbReference type="EMBL" id="CAH9141799.1"/>
    </source>
</evidence>
<comment type="caution">
    <text evidence="2">The sequence shown here is derived from an EMBL/GenBank/DDBJ whole genome shotgun (WGS) entry which is preliminary data.</text>
</comment>
<accession>A0AAV0G1I4</accession>
<evidence type="ECO:0000259" key="1">
    <source>
        <dbReference type="Pfam" id="PF13976"/>
    </source>
</evidence>
<sequence length="138" mass="15871">MYDSILNWPWLFFNEIDMRSRNLIGAGERRDGLYYFRGIPALHAVTTTQLSDFELWHRCLGHPSDRVIKLLPPVCSSFSKKKLNNVCEVCPQAKQVRDSFPLSTNKASHILEVIQCDLWSPYKTPSTCDAVYFMTLVA</sequence>
<organism evidence="2 3">
    <name type="scientific">Cuscuta epithymum</name>
    <dbReference type="NCBI Taxonomy" id="186058"/>
    <lineage>
        <taxon>Eukaryota</taxon>
        <taxon>Viridiplantae</taxon>
        <taxon>Streptophyta</taxon>
        <taxon>Embryophyta</taxon>
        <taxon>Tracheophyta</taxon>
        <taxon>Spermatophyta</taxon>
        <taxon>Magnoliopsida</taxon>
        <taxon>eudicotyledons</taxon>
        <taxon>Gunneridae</taxon>
        <taxon>Pentapetalae</taxon>
        <taxon>asterids</taxon>
        <taxon>lamiids</taxon>
        <taxon>Solanales</taxon>
        <taxon>Convolvulaceae</taxon>
        <taxon>Cuscuteae</taxon>
        <taxon>Cuscuta</taxon>
        <taxon>Cuscuta subgen. Cuscuta</taxon>
    </lineage>
</organism>